<dbReference type="EMBL" id="CP023324">
    <property type="protein sequence ID" value="ATY63698.1"/>
    <property type="molecule type" value="Genomic_DNA"/>
</dbReference>
<organism evidence="1 2">
    <name type="scientific">Cordyceps militaris</name>
    <name type="common">Caterpillar fungus</name>
    <name type="synonym">Clavaria militaris</name>
    <dbReference type="NCBI Taxonomy" id="73501"/>
    <lineage>
        <taxon>Eukaryota</taxon>
        <taxon>Fungi</taxon>
        <taxon>Dikarya</taxon>
        <taxon>Ascomycota</taxon>
        <taxon>Pezizomycotina</taxon>
        <taxon>Sordariomycetes</taxon>
        <taxon>Hypocreomycetidae</taxon>
        <taxon>Hypocreales</taxon>
        <taxon>Cordycipitaceae</taxon>
        <taxon>Cordyceps</taxon>
    </lineage>
</organism>
<evidence type="ECO:0000313" key="2">
    <source>
        <dbReference type="Proteomes" id="UP000323067"/>
    </source>
</evidence>
<dbReference type="Proteomes" id="UP000323067">
    <property type="component" value="Chromosome vii"/>
</dbReference>
<gene>
    <name evidence="1" type="ORF">A9K55_007684</name>
</gene>
<reference evidence="1 2" key="1">
    <citation type="journal article" date="2017" name="BMC Genomics">
        <title>Chromosome level assembly and secondary metabolite potential of the parasitic fungus Cordyceps militaris.</title>
        <authorList>
            <person name="Kramer G.J."/>
            <person name="Nodwell J.R."/>
        </authorList>
    </citation>
    <scope>NUCLEOTIDE SEQUENCE [LARGE SCALE GENOMIC DNA]</scope>
    <source>
        <strain evidence="1 2">ATCC 34164</strain>
    </source>
</reference>
<dbReference type="VEuPathDB" id="FungiDB:CCM_07222"/>
<accession>A0A2H4SKR6</accession>
<name>A0A2H4SKR6_CORMI</name>
<proteinExistence type="predicted"/>
<dbReference type="VEuPathDB" id="FungiDB:A9K55_007684"/>
<protein>
    <submittedName>
        <fullName evidence="1">PQ loop repeat</fullName>
    </submittedName>
</protein>
<sequence length="151" mass="16638">MNRYFSAYFLHAFWKTVRDWTPSEINLATTSAPTVLRTDQEGQYTSQFINKSSVLGMTPSLFIKKFSGNSANPAGFINVRSTQSLLMSCASPLIGCTMNPRTCSPCTRITTMESYSPVPQLHALLAFSLSIPCHLSPGIDCTKYISRAEPA</sequence>
<dbReference type="AlphaFoldDB" id="A0A2H4SKR6"/>
<evidence type="ECO:0000313" key="1">
    <source>
        <dbReference type="EMBL" id="ATY63698.1"/>
    </source>
</evidence>